<dbReference type="Proteomes" id="UP000027265">
    <property type="component" value="Unassembled WGS sequence"/>
</dbReference>
<keyword evidence="2" id="KW-1185">Reference proteome</keyword>
<feature type="non-terminal residue" evidence="1">
    <location>
        <position position="1"/>
    </location>
</feature>
<gene>
    <name evidence="1" type="ORF">JAAARDRAFT_142935</name>
</gene>
<dbReference type="AlphaFoldDB" id="A0A067P7G6"/>
<evidence type="ECO:0000313" key="1">
    <source>
        <dbReference type="EMBL" id="KDQ49780.1"/>
    </source>
</evidence>
<evidence type="ECO:0000313" key="2">
    <source>
        <dbReference type="Proteomes" id="UP000027265"/>
    </source>
</evidence>
<dbReference type="OrthoDB" id="3254930at2759"/>
<accession>A0A067P7G6</accession>
<reference evidence="2" key="1">
    <citation type="journal article" date="2014" name="Proc. Natl. Acad. Sci. U.S.A.">
        <title>Extensive sampling of basidiomycete genomes demonstrates inadequacy of the white-rot/brown-rot paradigm for wood decay fungi.</title>
        <authorList>
            <person name="Riley R."/>
            <person name="Salamov A.A."/>
            <person name="Brown D.W."/>
            <person name="Nagy L.G."/>
            <person name="Floudas D."/>
            <person name="Held B.W."/>
            <person name="Levasseur A."/>
            <person name="Lombard V."/>
            <person name="Morin E."/>
            <person name="Otillar R."/>
            <person name="Lindquist E.A."/>
            <person name="Sun H."/>
            <person name="LaButti K.M."/>
            <person name="Schmutz J."/>
            <person name="Jabbour D."/>
            <person name="Luo H."/>
            <person name="Baker S.E."/>
            <person name="Pisabarro A.G."/>
            <person name="Walton J.D."/>
            <person name="Blanchette R.A."/>
            <person name="Henrissat B."/>
            <person name="Martin F."/>
            <person name="Cullen D."/>
            <person name="Hibbett D.S."/>
            <person name="Grigoriev I.V."/>
        </authorList>
    </citation>
    <scope>NUCLEOTIDE SEQUENCE [LARGE SCALE GENOMIC DNA]</scope>
    <source>
        <strain evidence="2">MUCL 33604</strain>
    </source>
</reference>
<protein>
    <submittedName>
        <fullName evidence="1">Uncharacterized protein</fullName>
    </submittedName>
</protein>
<organism evidence="1 2">
    <name type="scientific">Jaapia argillacea MUCL 33604</name>
    <dbReference type="NCBI Taxonomy" id="933084"/>
    <lineage>
        <taxon>Eukaryota</taxon>
        <taxon>Fungi</taxon>
        <taxon>Dikarya</taxon>
        <taxon>Basidiomycota</taxon>
        <taxon>Agaricomycotina</taxon>
        <taxon>Agaricomycetes</taxon>
        <taxon>Agaricomycetidae</taxon>
        <taxon>Jaapiales</taxon>
        <taxon>Jaapiaceae</taxon>
        <taxon>Jaapia</taxon>
    </lineage>
</organism>
<sequence length="208" mass="23441">IIIQYEIQENNIDPESTSIHDLNEEDGFDEGNCPFTVHGVSGEEYAGMSANALKVTGLQHLQNNGMVLAISRDNEMQSIYNNPQLYPQIFPWLFPYGLGGLCNPRILRNISELKQKQNLLMYHDKQFQLEPQYSLLALHHEQIKQCTTAGFLTVSKQSFAKTAEHLANLDPDVLQNLATRLKNGEKVIPTTDAEKLCFAVIHDVDTIT</sequence>
<dbReference type="EMBL" id="KL197774">
    <property type="protein sequence ID" value="KDQ49780.1"/>
    <property type="molecule type" value="Genomic_DNA"/>
</dbReference>
<dbReference type="InParanoid" id="A0A067P7G6"/>
<dbReference type="HOGENOM" id="CLU_114793_0_0_1"/>
<name>A0A067P7G6_9AGAM</name>
<proteinExistence type="predicted"/>